<proteinExistence type="predicted"/>
<sequence length="230" mass="25551">MYGGAGKSEDEEDFAESPPILLRYQKLEVPGFIIREDSLNSCCRAIYCSQTLESYAAWLNINNRYIALNCDSLYLGMPQLTLSIDDVLRLDQRYPDPDPNTFRGGLTRSVDASSEHHHPYEHEAPSSQREWELDGGSSPLSSLHRGGRTMSDNLLGVFGNVNGVWSGDLGRRKKEVHPFVVVPLAEDALVERLVAARVLSWCWASDALPRPGDRLTCNALYLGNARGLNA</sequence>
<feature type="region of interest" description="Disordered" evidence="1">
    <location>
        <begin position="113"/>
        <end position="139"/>
    </location>
</feature>
<evidence type="ECO:0000313" key="3">
    <source>
        <dbReference type="Proteomes" id="UP000054270"/>
    </source>
</evidence>
<organism evidence="2 3">
    <name type="scientific">Hypholoma sublateritium (strain FD-334 SS-4)</name>
    <dbReference type="NCBI Taxonomy" id="945553"/>
    <lineage>
        <taxon>Eukaryota</taxon>
        <taxon>Fungi</taxon>
        <taxon>Dikarya</taxon>
        <taxon>Basidiomycota</taxon>
        <taxon>Agaricomycotina</taxon>
        <taxon>Agaricomycetes</taxon>
        <taxon>Agaricomycetidae</taxon>
        <taxon>Agaricales</taxon>
        <taxon>Agaricineae</taxon>
        <taxon>Strophariaceae</taxon>
        <taxon>Hypholoma</taxon>
    </lineage>
</organism>
<dbReference type="AlphaFoldDB" id="A0A0D2Q3V6"/>
<reference evidence="3" key="1">
    <citation type="submission" date="2014-04" db="EMBL/GenBank/DDBJ databases">
        <title>Evolutionary Origins and Diversification of the Mycorrhizal Mutualists.</title>
        <authorList>
            <consortium name="DOE Joint Genome Institute"/>
            <consortium name="Mycorrhizal Genomics Consortium"/>
            <person name="Kohler A."/>
            <person name="Kuo A."/>
            <person name="Nagy L.G."/>
            <person name="Floudas D."/>
            <person name="Copeland A."/>
            <person name="Barry K.W."/>
            <person name="Cichocki N."/>
            <person name="Veneault-Fourrey C."/>
            <person name="LaButti K."/>
            <person name="Lindquist E.A."/>
            <person name="Lipzen A."/>
            <person name="Lundell T."/>
            <person name="Morin E."/>
            <person name="Murat C."/>
            <person name="Riley R."/>
            <person name="Ohm R."/>
            <person name="Sun H."/>
            <person name="Tunlid A."/>
            <person name="Henrissat B."/>
            <person name="Grigoriev I.V."/>
            <person name="Hibbett D.S."/>
            <person name="Martin F."/>
        </authorList>
    </citation>
    <scope>NUCLEOTIDE SEQUENCE [LARGE SCALE GENOMIC DNA]</scope>
    <source>
        <strain evidence="3">FD-334 SS-4</strain>
    </source>
</reference>
<dbReference type="Proteomes" id="UP000054270">
    <property type="component" value="Unassembled WGS sequence"/>
</dbReference>
<dbReference type="EMBL" id="KN817528">
    <property type="protein sequence ID" value="KJA26300.1"/>
    <property type="molecule type" value="Genomic_DNA"/>
</dbReference>
<protein>
    <submittedName>
        <fullName evidence="2">Uncharacterized protein</fullName>
    </submittedName>
</protein>
<gene>
    <name evidence="2" type="ORF">HYPSUDRAFT_75501</name>
</gene>
<keyword evidence="3" id="KW-1185">Reference proteome</keyword>
<accession>A0A0D2Q3V6</accession>
<name>A0A0D2Q3V6_HYPSF</name>
<evidence type="ECO:0000256" key="1">
    <source>
        <dbReference type="SAM" id="MobiDB-lite"/>
    </source>
</evidence>
<evidence type="ECO:0000313" key="2">
    <source>
        <dbReference type="EMBL" id="KJA26300.1"/>
    </source>
</evidence>
<feature type="compositionally biased region" description="Basic and acidic residues" evidence="1">
    <location>
        <begin position="113"/>
        <end position="132"/>
    </location>
</feature>